<dbReference type="OrthoDB" id="2305901at2759"/>
<dbReference type="Proteomes" id="UP000234254">
    <property type="component" value="Unassembled WGS sequence"/>
</dbReference>
<comment type="caution">
    <text evidence="1">The sequence shown here is derived from an EMBL/GenBank/DDBJ whole genome shotgun (WGS) entry which is preliminary data.</text>
</comment>
<dbReference type="RefSeq" id="XP_024688579.1">
    <property type="nucleotide sequence ID" value="XM_024840598.1"/>
</dbReference>
<dbReference type="EMBL" id="MSFM01000017">
    <property type="protein sequence ID" value="PKX99984.1"/>
    <property type="molecule type" value="Genomic_DNA"/>
</dbReference>
<gene>
    <name evidence="1" type="ORF">P168DRAFT_322743</name>
</gene>
<organism evidence="1 2">
    <name type="scientific">Aspergillus campestris (strain IBT 28561)</name>
    <dbReference type="NCBI Taxonomy" id="1392248"/>
    <lineage>
        <taxon>Eukaryota</taxon>
        <taxon>Fungi</taxon>
        <taxon>Dikarya</taxon>
        <taxon>Ascomycota</taxon>
        <taxon>Pezizomycotina</taxon>
        <taxon>Eurotiomycetes</taxon>
        <taxon>Eurotiomycetidae</taxon>
        <taxon>Eurotiales</taxon>
        <taxon>Aspergillaceae</taxon>
        <taxon>Aspergillus</taxon>
        <taxon>Aspergillus subgen. Circumdati</taxon>
    </lineage>
</organism>
<dbReference type="VEuPathDB" id="FungiDB:P168DRAFT_322743"/>
<reference evidence="1" key="1">
    <citation type="submission" date="2016-12" db="EMBL/GenBank/DDBJ databases">
        <title>The genomes of Aspergillus section Nigri reveals drivers in fungal speciation.</title>
        <authorList>
            <consortium name="DOE Joint Genome Institute"/>
            <person name="Vesth T.C."/>
            <person name="Nybo J."/>
            <person name="Theobald S."/>
            <person name="Brandl J."/>
            <person name="Frisvad J.C."/>
            <person name="Nielsen K.F."/>
            <person name="Lyhne E.K."/>
            <person name="Kogle M.E."/>
            <person name="Kuo A."/>
            <person name="Riley R."/>
            <person name="Clum A."/>
            <person name="Nolan M."/>
            <person name="Lipzen A."/>
            <person name="Salamov A."/>
            <person name="Henrissat B."/>
            <person name="Wiebenga A."/>
            <person name="De vries R.P."/>
            <person name="Grigoriev I.V."/>
            <person name="Mortensen U.H."/>
            <person name="Andersen M.R."/>
            <person name="Baker S.E."/>
        </authorList>
    </citation>
    <scope>NUCLEOTIDE SEQUENCE</scope>
    <source>
        <strain evidence="1">IBT 28561</strain>
    </source>
</reference>
<proteinExistence type="predicted"/>
<evidence type="ECO:0000313" key="1">
    <source>
        <dbReference type="EMBL" id="PKX99984.1"/>
    </source>
</evidence>
<keyword evidence="2" id="KW-1185">Reference proteome</keyword>
<dbReference type="AlphaFoldDB" id="A0A2I1CQT6"/>
<sequence length="245" mass="27842">MAPQLPPEILYQILGCLFDDLLSLRSAVRLSKIWAEHAISMLWEKPLVSGGRHYGSQTDTRGISANWTSETNKGGQQHAHFHVLGQKLCVGQYIQPALEDFTFYGAQPEEDLILTRLGTLELTVDSKAVKSLAGAIGFIRSLTLLICDTDHSVLPLLGSLVHLRELELRYDEELNVLREDLLAPQGLRHLELFKIDSRVDLWSPTLTDQDVTKLWASWVYFRNRTPLDQKVVTMFQIRTDQKYNA</sequence>
<name>A0A2I1CQT6_ASPC2</name>
<accession>A0A2I1CQT6</accession>
<evidence type="ECO:0000313" key="2">
    <source>
        <dbReference type="Proteomes" id="UP000234254"/>
    </source>
</evidence>
<dbReference type="GeneID" id="36548122"/>
<protein>
    <submittedName>
        <fullName evidence="1">Uncharacterized protein</fullName>
    </submittedName>
</protein>